<evidence type="ECO:0000313" key="1">
    <source>
        <dbReference type="EMBL" id="TXF87599.1"/>
    </source>
</evidence>
<dbReference type="AlphaFoldDB" id="A0A5C7FNL2"/>
<keyword evidence="2" id="KW-1185">Reference proteome</keyword>
<evidence type="ECO:0000313" key="2">
    <source>
        <dbReference type="Proteomes" id="UP000321907"/>
    </source>
</evidence>
<dbReference type="RefSeq" id="WP_147932164.1">
    <property type="nucleotide sequence ID" value="NZ_VOXD01000034.1"/>
</dbReference>
<reference evidence="1 2" key="1">
    <citation type="submission" date="2019-08" db="EMBL/GenBank/DDBJ databases">
        <title>Lewinella sp. strain SSH13 Genome sequencing and assembly.</title>
        <authorList>
            <person name="Kim I."/>
        </authorList>
    </citation>
    <scope>NUCLEOTIDE SEQUENCE [LARGE SCALE GENOMIC DNA]</scope>
    <source>
        <strain evidence="1 2">SSH13</strain>
    </source>
</reference>
<protein>
    <recommendedName>
        <fullName evidence="3">Transposase</fullName>
    </recommendedName>
</protein>
<dbReference type="Proteomes" id="UP000321907">
    <property type="component" value="Unassembled WGS sequence"/>
</dbReference>
<dbReference type="Gene3D" id="1.10.10.10">
    <property type="entry name" value="Winged helix-like DNA-binding domain superfamily/Winged helix DNA-binding domain"/>
    <property type="match status" value="1"/>
</dbReference>
<proteinExistence type="predicted"/>
<gene>
    <name evidence="1" type="ORF">FUA23_18030</name>
</gene>
<evidence type="ECO:0008006" key="3">
    <source>
        <dbReference type="Google" id="ProtNLM"/>
    </source>
</evidence>
<dbReference type="InterPro" id="IPR036388">
    <property type="entry name" value="WH-like_DNA-bd_sf"/>
</dbReference>
<organism evidence="1 2">
    <name type="scientific">Neolewinella aurantiaca</name>
    <dbReference type="NCBI Taxonomy" id="2602767"/>
    <lineage>
        <taxon>Bacteria</taxon>
        <taxon>Pseudomonadati</taxon>
        <taxon>Bacteroidota</taxon>
        <taxon>Saprospiria</taxon>
        <taxon>Saprospirales</taxon>
        <taxon>Lewinellaceae</taxon>
        <taxon>Neolewinella</taxon>
    </lineage>
</organism>
<dbReference type="GO" id="GO:0043565">
    <property type="term" value="F:sequence-specific DNA binding"/>
    <property type="evidence" value="ECO:0007669"/>
    <property type="project" value="InterPro"/>
</dbReference>
<name>A0A5C7FNL2_9BACT</name>
<accession>A0A5C7FNL2</accession>
<dbReference type="OrthoDB" id="9901601at2"/>
<comment type="caution">
    <text evidence="1">The sequence shown here is derived from an EMBL/GenBank/DDBJ whole genome shotgun (WGS) entry which is preliminary data.</text>
</comment>
<dbReference type="EMBL" id="VOXD01000034">
    <property type="protein sequence ID" value="TXF87599.1"/>
    <property type="molecule type" value="Genomic_DNA"/>
</dbReference>
<dbReference type="InterPro" id="IPR010921">
    <property type="entry name" value="Trp_repressor/repl_initiator"/>
</dbReference>
<dbReference type="SUPFAM" id="SSF48295">
    <property type="entry name" value="TrpR-like"/>
    <property type="match status" value="1"/>
</dbReference>
<sequence>MMYKISTRTTKHSVPQKLHILAQLAEGLLTDAQAIDKYQLSPKLLRQWRKWRHLHVLERYNPLHS</sequence>